<organism evidence="4 5">
    <name type="scientific">Pseudalkalibacillus berkeleyi</name>
    <dbReference type="NCBI Taxonomy" id="1069813"/>
    <lineage>
        <taxon>Bacteria</taxon>
        <taxon>Bacillati</taxon>
        <taxon>Bacillota</taxon>
        <taxon>Bacilli</taxon>
        <taxon>Bacillales</taxon>
        <taxon>Fictibacillaceae</taxon>
        <taxon>Pseudalkalibacillus</taxon>
    </lineage>
</organism>
<dbReference type="SUPFAM" id="SSF53850">
    <property type="entry name" value="Periplasmic binding protein-like II"/>
    <property type="match status" value="1"/>
</dbReference>
<dbReference type="Proteomes" id="UP001649381">
    <property type="component" value="Unassembled WGS sequence"/>
</dbReference>
<dbReference type="InterPro" id="IPR025370">
    <property type="entry name" value="SgrR_HTH_N"/>
</dbReference>
<evidence type="ECO:0000313" key="4">
    <source>
        <dbReference type="EMBL" id="MCF6136639.1"/>
    </source>
</evidence>
<sequence>MDLSYYELRAFLYPREKEHTATFKLSDIEQTWFCTQKNVKRKLKKFEEAGYFRYIPGRGRGNPSQIIFQKSFQDELDETIRQLVKEEQMDELMQLLQLPIPRSWIANISNEVQTLFGLQSQNESKDVLRSIVTRELTTLEPTKTSITFESYLIQQFGDCLVSYDKHVDEIKPHLAHHWVVDEDFMTWRFYLRKGVRFHHQQIMTAEDVKYTFERFTKDSPFYWLIKDIEQIECLSSFIVQFKLKESNPFFLRYLSAHNLAVLPKDVEFDENEWIGTGPFKLKERSDKKIVLEAFDQYFLERALLDHIEFWKVPTPAVNQVSFQVEGVEEENGIQEKEEVEVGFRFLAFNFNRRSVVDDASFREAMYHILDIKKMYRELEREEPIEASGYFHWNSEQRVRNLSKVESLLKRSGYQGETLTLISLNYPKAIEEGEWFVEQARKFNVHIVIKPCLIDVLYSREIEQQADMMFMGEVASNDYHLSFLGAFYNEALAFRRFLAVEHLEQIDQWLECFKREKRADDREEWICQIENYIRAHNLFLYLTHPVKRRTFHPMIQDIQFVSFGNVDLRKLWIQ</sequence>
<dbReference type="PANTHER" id="PTHR30290">
    <property type="entry name" value="PERIPLASMIC BINDING COMPONENT OF ABC TRANSPORTER"/>
    <property type="match status" value="1"/>
</dbReference>
<evidence type="ECO:0000259" key="2">
    <source>
        <dbReference type="Pfam" id="PF00496"/>
    </source>
</evidence>
<feature type="domain" description="Transcriptional regulator SgrR N-terminal HTH" evidence="3">
    <location>
        <begin position="13"/>
        <end position="97"/>
    </location>
</feature>
<keyword evidence="1" id="KW-0238">DNA-binding</keyword>
<evidence type="ECO:0000259" key="3">
    <source>
        <dbReference type="Pfam" id="PF12793"/>
    </source>
</evidence>
<protein>
    <submittedName>
        <fullName evidence="4">SgrR family transcriptional regulator</fullName>
    </submittedName>
</protein>
<dbReference type="CDD" id="cd08507">
    <property type="entry name" value="PBP2_SgrR_like"/>
    <property type="match status" value="1"/>
</dbReference>
<evidence type="ECO:0000256" key="1">
    <source>
        <dbReference type="ARBA" id="ARBA00023125"/>
    </source>
</evidence>
<feature type="domain" description="Solute-binding protein family 5" evidence="2">
    <location>
        <begin position="169"/>
        <end position="489"/>
    </location>
</feature>
<dbReference type="Gene3D" id="3.10.105.10">
    <property type="entry name" value="Dipeptide-binding Protein, Domain 3"/>
    <property type="match status" value="1"/>
</dbReference>
<proteinExistence type="predicted"/>
<dbReference type="Pfam" id="PF12793">
    <property type="entry name" value="SgrR_N"/>
    <property type="match status" value="1"/>
</dbReference>
<accession>A0ABS9GUX3</accession>
<gene>
    <name evidence="4" type="ORF">L2716_02775</name>
</gene>
<keyword evidence="5" id="KW-1185">Reference proteome</keyword>
<dbReference type="InterPro" id="IPR000914">
    <property type="entry name" value="SBP_5_dom"/>
</dbReference>
<comment type="caution">
    <text evidence="4">The sequence shown here is derived from an EMBL/GenBank/DDBJ whole genome shotgun (WGS) entry which is preliminary data.</text>
</comment>
<dbReference type="EMBL" id="JAKIJS010000001">
    <property type="protein sequence ID" value="MCF6136639.1"/>
    <property type="molecule type" value="Genomic_DNA"/>
</dbReference>
<dbReference type="Gene3D" id="3.40.190.10">
    <property type="entry name" value="Periplasmic binding protein-like II"/>
    <property type="match status" value="1"/>
</dbReference>
<dbReference type="InterPro" id="IPR039424">
    <property type="entry name" value="SBP_5"/>
</dbReference>
<dbReference type="Pfam" id="PF00496">
    <property type="entry name" value="SBP_bac_5"/>
    <property type="match status" value="1"/>
</dbReference>
<reference evidence="4 5" key="1">
    <citation type="submission" date="2022-01" db="EMBL/GenBank/DDBJ databases">
        <title>Alkalihalobacillus sp. EGI L200015, a novel bacterium isolated from a salt lake sediment.</title>
        <authorList>
            <person name="Gao L."/>
            <person name="Fang B.-Z."/>
            <person name="Li W.-J."/>
        </authorList>
    </citation>
    <scope>NUCLEOTIDE SEQUENCE [LARGE SCALE GENOMIC DNA]</scope>
    <source>
        <strain evidence="4 5">KCTC 12718</strain>
    </source>
</reference>
<dbReference type="RefSeq" id="WP_236331570.1">
    <property type="nucleotide sequence ID" value="NZ_JAKIJS010000001.1"/>
</dbReference>
<name>A0ABS9GUX3_9BACL</name>
<dbReference type="PANTHER" id="PTHR30290:SF72">
    <property type="entry name" value="HTH-TYPE TRANSCRIPTIONAL REGULATOR SGRR"/>
    <property type="match status" value="1"/>
</dbReference>
<evidence type="ECO:0000313" key="5">
    <source>
        <dbReference type="Proteomes" id="UP001649381"/>
    </source>
</evidence>